<evidence type="ECO:0000313" key="1">
    <source>
        <dbReference type="EMBL" id="KAI9908544.1"/>
    </source>
</evidence>
<evidence type="ECO:0000313" key="2">
    <source>
        <dbReference type="Proteomes" id="UP001163321"/>
    </source>
</evidence>
<name>A0ACC0VPZ5_9STRA</name>
<comment type="caution">
    <text evidence="1">The sequence shown here is derived from an EMBL/GenBank/DDBJ whole genome shotgun (WGS) entry which is preliminary data.</text>
</comment>
<proteinExistence type="predicted"/>
<reference evidence="1 2" key="1">
    <citation type="journal article" date="2022" name="bioRxiv">
        <title>The genome of the oomycete Peronosclerospora sorghi, a cosmopolitan pathogen of maize and sorghum, is inflated with dispersed pseudogenes.</title>
        <authorList>
            <person name="Fletcher K."/>
            <person name="Martin F."/>
            <person name="Isakeit T."/>
            <person name="Cavanaugh K."/>
            <person name="Magill C."/>
            <person name="Michelmore R."/>
        </authorList>
    </citation>
    <scope>NUCLEOTIDE SEQUENCE [LARGE SCALE GENOMIC DNA]</scope>
    <source>
        <strain evidence="1">P6</strain>
    </source>
</reference>
<dbReference type="Proteomes" id="UP001163321">
    <property type="component" value="Chromosome 8"/>
</dbReference>
<organism evidence="1 2">
    <name type="scientific">Peronosclerospora sorghi</name>
    <dbReference type="NCBI Taxonomy" id="230839"/>
    <lineage>
        <taxon>Eukaryota</taxon>
        <taxon>Sar</taxon>
        <taxon>Stramenopiles</taxon>
        <taxon>Oomycota</taxon>
        <taxon>Peronosporomycetes</taxon>
        <taxon>Peronosporales</taxon>
        <taxon>Peronosporaceae</taxon>
        <taxon>Peronosclerospora</taxon>
    </lineage>
</organism>
<sequence>MEANDTPFKEDGGVISDAERYFRHCTESKDDDSVEGDVNSDRDALFSVLVGKAQVSEKVRNMDVTDEDEEELTWMKRKLERRKSSHRVADMVLALHSL</sequence>
<protein>
    <submittedName>
        <fullName evidence="1">Uncharacterized protein</fullName>
    </submittedName>
</protein>
<accession>A0ACC0VPZ5</accession>
<dbReference type="EMBL" id="CM047587">
    <property type="protein sequence ID" value="KAI9908544.1"/>
    <property type="molecule type" value="Genomic_DNA"/>
</dbReference>
<keyword evidence="2" id="KW-1185">Reference proteome</keyword>
<gene>
    <name evidence="1" type="ORF">PsorP6_016242</name>
</gene>